<sequence>MAGRHKGIFHARTATCTFVLSAFLTLQLSGSALADEQSWLPPGSATEMRRNPPAELIRSGTVQDDKWQFGRLLFRSPSILGEKAVRIGLSCNSCHTNGHVNSDFFISGLSDRPGRVDVTHRFWQAGFDDGVSNPLDIPSLRGSRDNAPYGSAKIFPNLASFTNHVIVTEFAGPKPSKRILEALIVYMESLDSGGSAQEVNASEISYLPLLLSPLETKNLEELDELYELIRSDYGRRAAKEGGSIENFRRNVVMLGEIRKKAAAGDFAAAITGYQNLVEAQ</sequence>
<dbReference type="InterPro" id="IPR036909">
    <property type="entry name" value="Cyt_c-like_dom_sf"/>
</dbReference>
<feature type="signal peptide" evidence="1">
    <location>
        <begin position="1"/>
        <end position="34"/>
    </location>
</feature>
<dbReference type="GO" id="GO:0020037">
    <property type="term" value="F:heme binding"/>
    <property type="evidence" value="ECO:0007669"/>
    <property type="project" value="InterPro"/>
</dbReference>
<keyword evidence="1" id="KW-0732">Signal</keyword>
<dbReference type="EMBL" id="WTVA01000015">
    <property type="protein sequence ID" value="MZR23497.1"/>
    <property type="molecule type" value="Genomic_DNA"/>
</dbReference>
<evidence type="ECO:0000256" key="1">
    <source>
        <dbReference type="SAM" id="SignalP"/>
    </source>
</evidence>
<evidence type="ECO:0000313" key="2">
    <source>
        <dbReference type="EMBL" id="MZR23497.1"/>
    </source>
</evidence>
<dbReference type="GO" id="GO:0009055">
    <property type="term" value="F:electron transfer activity"/>
    <property type="evidence" value="ECO:0007669"/>
    <property type="project" value="InterPro"/>
</dbReference>
<comment type="caution">
    <text evidence="2">The sequence shown here is derived from an EMBL/GenBank/DDBJ whole genome shotgun (WGS) entry which is preliminary data.</text>
</comment>
<reference evidence="2 3" key="1">
    <citation type="journal article" date="2014" name="Int. J. Syst. Evol. Microbiol.">
        <title>Sneathiella chungangensis sp. nov., isolated from a marine sand, and emended description of the genus Sneathiella.</title>
        <authorList>
            <person name="Siamphan C."/>
            <person name="Kim H."/>
            <person name="Lee J.S."/>
            <person name="Kim W."/>
        </authorList>
    </citation>
    <scope>NUCLEOTIDE SEQUENCE [LARGE SCALE GENOMIC DNA]</scope>
    <source>
        <strain evidence="2 3">KCTC 32476</strain>
    </source>
</reference>
<dbReference type="RefSeq" id="WP_161339962.1">
    <property type="nucleotide sequence ID" value="NZ_JBHSDG010000003.1"/>
</dbReference>
<organism evidence="2 3">
    <name type="scientific">Sneathiella chungangensis</name>
    <dbReference type="NCBI Taxonomy" id="1418234"/>
    <lineage>
        <taxon>Bacteria</taxon>
        <taxon>Pseudomonadati</taxon>
        <taxon>Pseudomonadota</taxon>
        <taxon>Alphaproteobacteria</taxon>
        <taxon>Sneathiellales</taxon>
        <taxon>Sneathiellaceae</taxon>
        <taxon>Sneathiella</taxon>
    </lineage>
</organism>
<proteinExistence type="predicted"/>
<evidence type="ECO:0000313" key="3">
    <source>
        <dbReference type="Proteomes" id="UP000445696"/>
    </source>
</evidence>
<accession>A0A845MJP7</accession>
<dbReference type="AlphaFoldDB" id="A0A845MJP7"/>
<feature type="chain" id="PRO_5032302609" description="Cytochrome c domain-containing protein" evidence="1">
    <location>
        <begin position="35"/>
        <end position="280"/>
    </location>
</feature>
<dbReference type="Proteomes" id="UP000445696">
    <property type="component" value="Unassembled WGS sequence"/>
</dbReference>
<evidence type="ECO:0008006" key="4">
    <source>
        <dbReference type="Google" id="ProtNLM"/>
    </source>
</evidence>
<protein>
    <recommendedName>
        <fullName evidence="4">Cytochrome c domain-containing protein</fullName>
    </recommendedName>
</protein>
<dbReference type="Gene3D" id="1.10.760.10">
    <property type="entry name" value="Cytochrome c-like domain"/>
    <property type="match status" value="1"/>
</dbReference>
<keyword evidence="3" id="KW-1185">Reference proteome</keyword>
<dbReference type="OrthoDB" id="9805202at2"/>
<name>A0A845MJP7_9PROT</name>
<gene>
    <name evidence="2" type="ORF">GQF03_14255</name>
</gene>
<dbReference type="SUPFAM" id="SSF46626">
    <property type="entry name" value="Cytochrome c"/>
    <property type="match status" value="1"/>
</dbReference>